<comment type="caution">
    <text evidence="3">The sequence shown here is derived from an EMBL/GenBank/DDBJ whole genome shotgun (WGS) entry which is preliminary data.</text>
</comment>
<sequence length="638" mass="67909">MKTTNRAISVSKRVNIQQGAIVEYRSVIQSLLAILVSSFLLAGCGSDGKDGINALINVTELDVGSEQCALGGQIIQTGLDINGNGLLESDEIDDSQTQINCKESNKPLAAELIGRHSSGVFGQSTAEIVDYHGASKRIYVVNANSGRVDLLNASLLVDATAVNTESALVLNNLPKLGEIDVAADIALAELGGVNSLSIFDDLLAVAIERGDGQGNKKQANGFVAFYRLSQSGEASFIKAVEVGALPDNVTFTHDGNSLIVANEGEPNGAYTLDPEGSIAVIAIVQGVPADSANIIGFSDFNHGGSRESELSEQIKINGPGSSVAQDLEPEYISVSTDNNTAYVSLQENNAIAVVDLTTLTIRDILPLGLKDFGLERNGIDASDKDDLINIRAYEGVYGLYQPDTIASFSWKGGNFIVSANEGDARDYAGFSEELRAQDLLLDANHPQVASIQDKTQLGRLKVTNSMGDEDQDGDFDKIIGYGARSFSIWDEAGNLVFDSGNEFARITAAVLGSDFNNHNEESKGDSRSDDKGAEPEALALGVIGDKRYAFIGLERTSGFMIYDITNPFDVHFIDYVVNRDFSVEFEIDGDNISGMPELAGDLGPEGMKFVSADKSPNGQALLIIGNEVSGTTSVYQLK</sequence>
<dbReference type="RefSeq" id="WP_220109407.1">
    <property type="nucleotide sequence ID" value="NZ_JAHZST010000005.1"/>
</dbReference>
<accession>A0ABS7E2C7</accession>
<protein>
    <submittedName>
        <fullName evidence="3">Choice-of-anchor I family protein</fullName>
    </submittedName>
</protein>
<dbReference type="InterPro" id="IPR052956">
    <property type="entry name" value="Mesenchyme-surface_protein"/>
</dbReference>
<dbReference type="Gene3D" id="2.130.10.10">
    <property type="entry name" value="YVTN repeat-like/Quinoprotein amine dehydrogenase"/>
    <property type="match status" value="1"/>
</dbReference>
<evidence type="ECO:0000259" key="1">
    <source>
        <dbReference type="Pfam" id="PF22494"/>
    </source>
</evidence>
<gene>
    <name evidence="3" type="ORF">K0625_09130</name>
</gene>
<dbReference type="PANTHER" id="PTHR46928">
    <property type="entry name" value="MESENCHYME-SPECIFIC CELL SURFACE GLYCOPROTEIN"/>
    <property type="match status" value="1"/>
</dbReference>
<organism evidence="3 4">
    <name type="scientific">Shewanella nanhaiensis</name>
    <dbReference type="NCBI Taxonomy" id="2864872"/>
    <lineage>
        <taxon>Bacteria</taxon>
        <taxon>Pseudomonadati</taxon>
        <taxon>Pseudomonadota</taxon>
        <taxon>Gammaproteobacteria</taxon>
        <taxon>Alteromonadales</taxon>
        <taxon>Shewanellaceae</taxon>
        <taxon>Shewanella</taxon>
    </lineage>
</organism>
<evidence type="ECO:0000313" key="3">
    <source>
        <dbReference type="EMBL" id="MBW8183832.1"/>
    </source>
</evidence>
<dbReference type="Proteomes" id="UP001195963">
    <property type="component" value="Unassembled WGS sequence"/>
</dbReference>
<dbReference type="InterPro" id="IPR018247">
    <property type="entry name" value="EF_Hand_1_Ca_BS"/>
</dbReference>
<dbReference type="PANTHER" id="PTHR46928:SF1">
    <property type="entry name" value="MESENCHYME-SPECIFIC CELL SURFACE GLYCOPROTEIN"/>
    <property type="match status" value="1"/>
</dbReference>
<dbReference type="InterPro" id="IPR055575">
    <property type="entry name" value="DUF7151"/>
</dbReference>
<reference evidence="3 4" key="1">
    <citation type="submission" date="2021-07" db="EMBL/GenBank/DDBJ databases">
        <title>Shewanella sp. nov, isolated from SCS.</title>
        <authorList>
            <person name="Cao W.R."/>
        </authorList>
    </citation>
    <scope>NUCLEOTIDE SEQUENCE [LARGE SCALE GENOMIC DNA]</scope>
    <source>
        <strain evidence="3 4">NR704-98</strain>
    </source>
</reference>
<dbReference type="EMBL" id="JAHZST010000005">
    <property type="protein sequence ID" value="MBW8183832.1"/>
    <property type="molecule type" value="Genomic_DNA"/>
</dbReference>
<keyword evidence="4" id="KW-1185">Reference proteome</keyword>
<dbReference type="NCBIfam" id="NF038117">
    <property type="entry name" value="choice_anch_I"/>
    <property type="match status" value="1"/>
</dbReference>
<dbReference type="InterPro" id="IPR015943">
    <property type="entry name" value="WD40/YVTN_repeat-like_dom_sf"/>
</dbReference>
<feature type="domain" description="Choice-of-anchor I" evidence="1">
    <location>
        <begin position="124"/>
        <end position="636"/>
    </location>
</feature>
<dbReference type="SUPFAM" id="SSF50969">
    <property type="entry name" value="YVTN repeat-like/Quinoprotein amine dehydrogenase"/>
    <property type="match status" value="1"/>
</dbReference>
<dbReference type="InterPro" id="IPR055188">
    <property type="entry name" value="Choice_anch_I"/>
</dbReference>
<feature type="domain" description="DUF7151" evidence="2">
    <location>
        <begin position="53"/>
        <end position="96"/>
    </location>
</feature>
<evidence type="ECO:0000259" key="2">
    <source>
        <dbReference type="Pfam" id="PF23657"/>
    </source>
</evidence>
<proteinExistence type="predicted"/>
<dbReference type="Pfam" id="PF22494">
    <property type="entry name" value="choice_anch_I"/>
    <property type="match status" value="1"/>
</dbReference>
<dbReference type="Pfam" id="PF23657">
    <property type="entry name" value="DUF7151"/>
    <property type="match status" value="1"/>
</dbReference>
<evidence type="ECO:0000313" key="4">
    <source>
        <dbReference type="Proteomes" id="UP001195963"/>
    </source>
</evidence>
<name>A0ABS7E2C7_9GAMM</name>
<dbReference type="PROSITE" id="PS00018">
    <property type="entry name" value="EF_HAND_1"/>
    <property type="match status" value="1"/>
</dbReference>
<dbReference type="InterPro" id="IPR011044">
    <property type="entry name" value="Quino_amine_DH_bsu"/>
</dbReference>